<keyword evidence="9" id="KW-0411">Iron-sulfur</keyword>
<dbReference type="PANTHER" id="PTHR11908:SF132">
    <property type="entry name" value="ALDEHYDE OXIDASE 1-RELATED"/>
    <property type="match status" value="1"/>
</dbReference>
<comment type="cofactor">
    <cofactor evidence="10">
        <name>[2Fe-2S] cluster</name>
        <dbReference type="ChEBI" id="CHEBI:190135"/>
    </cofactor>
</comment>
<name>A0A1N6GE43_9RHOB</name>
<dbReference type="GO" id="GO:0030151">
    <property type="term" value="F:molybdenum ion binding"/>
    <property type="evidence" value="ECO:0007669"/>
    <property type="project" value="InterPro"/>
</dbReference>
<dbReference type="SUPFAM" id="SSF54665">
    <property type="entry name" value="CO dehydrogenase molybdoprotein N-domain-like"/>
    <property type="match status" value="1"/>
</dbReference>
<dbReference type="RefSeq" id="WP_074256432.1">
    <property type="nucleotide sequence ID" value="NZ_FSRL01000001.1"/>
</dbReference>
<organism evidence="14 15">
    <name type="scientific">Vannielia litorea</name>
    <dbReference type="NCBI Taxonomy" id="1217970"/>
    <lineage>
        <taxon>Bacteria</taxon>
        <taxon>Pseudomonadati</taxon>
        <taxon>Pseudomonadota</taxon>
        <taxon>Alphaproteobacteria</taxon>
        <taxon>Rhodobacterales</taxon>
        <taxon>Paracoccaceae</taxon>
        <taxon>Vannielia</taxon>
    </lineage>
</organism>
<dbReference type="InterPro" id="IPR036856">
    <property type="entry name" value="Ald_Oxase/Xan_DH_a/b_sf"/>
</dbReference>
<dbReference type="InterPro" id="IPR008274">
    <property type="entry name" value="AldOxase/xan_DH_MoCoBD1"/>
</dbReference>
<protein>
    <submittedName>
        <fullName evidence="14">Xanthine dehydrogenase, molybdenum binding subunit apoprotein</fullName>
    </submittedName>
</protein>
<evidence type="ECO:0000256" key="12">
    <source>
        <dbReference type="SAM" id="MobiDB-lite"/>
    </source>
</evidence>
<evidence type="ECO:0000256" key="1">
    <source>
        <dbReference type="ARBA" id="ARBA00001924"/>
    </source>
</evidence>
<evidence type="ECO:0000256" key="8">
    <source>
        <dbReference type="ARBA" id="ARBA00023004"/>
    </source>
</evidence>
<evidence type="ECO:0000259" key="13">
    <source>
        <dbReference type="SMART" id="SM01008"/>
    </source>
</evidence>
<evidence type="ECO:0000256" key="6">
    <source>
        <dbReference type="ARBA" id="ARBA00022723"/>
    </source>
</evidence>
<evidence type="ECO:0000256" key="7">
    <source>
        <dbReference type="ARBA" id="ARBA00023002"/>
    </source>
</evidence>
<dbReference type="FunFam" id="3.30.365.10:FF:000001">
    <property type="entry name" value="Xanthine dehydrogenase oxidase"/>
    <property type="match status" value="1"/>
</dbReference>
<dbReference type="EMBL" id="FSRL01000001">
    <property type="protein sequence ID" value="SIO05747.1"/>
    <property type="molecule type" value="Genomic_DNA"/>
</dbReference>
<dbReference type="GO" id="GO:0016491">
    <property type="term" value="F:oxidoreductase activity"/>
    <property type="evidence" value="ECO:0007669"/>
    <property type="project" value="UniProtKB-KW"/>
</dbReference>
<keyword evidence="15" id="KW-1185">Reference proteome</keyword>
<reference evidence="15" key="1">
    <citation type="submission" date="2016-11" db="EMBL/GenBank/DDBJ databases">
        <authorList>
            <person name="Varghese N."/>
            <person name="Submissions S."/>
        </authorList>
    </citation>
    <scope>NUCLEOTIDE SEQUENCE [LARGE SCALE GENOMIC DNA]</scope>
    <source>
        <strain evidence="15">DSM 29440</strain>
    </source>
</reference>
<dbReference type="InterPro" id="IPR037165">
    <property type="entry name" value="AldOxase/xan_DH_Mopterin-bd_sf"/>
</dbReference>
<feature type="region of interest" description="Disordered" evidence="12">
    <location>
        <begin position="395"/>
        <end position="429"/>
    </location>
</feature>
<sequence length="799" mass="84671">MSVAKPLPHDAAPLHVTGQARYVDDIPVPANTLHLAFGTSARARATITALDLTKVRAAPGVVTVLTAADLPAANDVSPSAHDEPLLAEGEVYYIGQPIFLVVATSHLAARKAARLAEITYDEHPALLTIDDALAANSRFEEGPREYGRGDLAAGFAAAATVVEGTLEMGGQEHFYLEGQAALALPQEGGDMLVHSSTQHPTEIQHKVAETLGVPMNAVRVETRRMGGGFGGKESQGNALACACAVVAARTGRPAKMRYDRDDDMVITGKRHDFRIAYRAGMDAQGKLTAVDFTQYARCGWAQDLSLPVADRAMLHADNAYFIPNVRIVSHRLKTHTQSATAYRGFGGPQGMLGIERVMDHLAAAAGIEPLALRQKNFYASGGDISGKKMQLDVPDVSAAEEDLTSRGATQVEDPETPPPPPAGVQTTPYGQPVVDSVCHEIVAALCEKTDYTARREAVAAFNAANPVLKKGLALTPVKFGISFTLTHLNQAGALVHIYQDGSVHMNHGGTEMGQGLFQKVAQVAASRLGVPLERVKITATDTGKVPNTSATAASSGSDLNGMAVAAACDELKARIGDFLAEVHQADPAAVEFKDDAVHVGADVIPWEKAVAEAYVGRVSLSATGFYKTPGISWDRIKGQGRPFFYFAYGAALTEVVIDTLTGENRMLRVDILHDAGSSLNPALDIGQVEGGFIQGAGWLTTEELVWDAKGRLLTHAPSTYKIPACSDRPPVFNVALWPNANREPTIYRSKAVGEPPFMLGISALMALSDACAACGPHYPALEAPATAEHVLEAIGRARG</sequence>
<dbReference type="Pfam" id="PF20256">
    <property type="entry name" value="MoCoBD_2"/>
    <property type="match status" value="1"/>
</dbReference>
<keyword evidence="5" id="KW-0001">2Fe-2S</keyword>
<dbReference type="InterPro" id="IPR016208">
    <property type="entry name" value="Ald_Oxase/xanthine_DH-like"/>
</dbReference>
<dbReference type="AlphaFoldDB" id="A0A1N6GE43"/>
<evidence type="ECO:0000256" key="3">
    <source>
        <dbReference type="ARBA" id="ARBA00006849"/>
    </source>
</evidence>
<dbReference type="SUPFAM" id="SSF56003">
    <property type="entry name" value="Molybdenum cofactor-binding domain"/>
    <property type="match status" value="1"/>
</dbReference>
<gene>
    <name evidence="14" type="ORF">SAMN05444002_2408</name>
</gene>
<comment type="cofactor">
    <cofactor evidence="2">
        <name>FAD</name>
        <dbReference type="ChEBI" id="CHEBI:57692"/>
    </cofactor>
</comment>
<accession>A0A1N6GE43</accession>
<evidence type="ECO:0000256" key="2">
    <source>
        <dbReference type="ARBA" id="ARBA00001974"/>
    </source>
</evidence>
<keyword evidence="4" id="KW-0500">Molybdenum</keyword>
<keyword evidence="6" id="KW-0479">Metal-binding</keyword>
<dbReference type="SMART" id="SM01008">
    <property type="entry name" value="Ald_Xan_dh_C"/>
    <property type="match status" value="1"/>
</dbReference>
<dbReference type="GO" id="GO:0051537">
    <property type="term" value="F:2 iron, 2 sulfur cluster binding"/>
    <property type="evidence" value="ECO:0007669"/>
    <property type="project" value="UniProtKB-KW"/>
</dbReference>
<comment type="cofactor">
    <cofactor evidence="1">
        <name>Mo-molybdopterin</name>
        <dbReference type="ChEBI" id="CHEBI:71302"/>
    </cofactor>
</comment>
<dbReference type="InterPro" id="IPR014309">
    <property type="entry name" value="Xanthine_DH_Mopterin-bd_su"/>
</dbReference>
<dbReference type="OrthoDB" id="9763985at2"/>
<evidence type="ECO:0000256" key="10">
    <source>
        <dbReference type="ARBA" id="ARBA00034078"/>
    </source>
</evidence>
<evidence type="ECO:0000256" key="11">
    <source>
        <dbReference type="ARBA" id="ARBA00053029"/>
    </source>
</evidence>
<dbReference type="PANTHER" id="PTHR11908">
    <property type="entry name" value="XANTHINE DEHYDROGENASE"/>
    <property type="match status" value="1"/>
</dbReference>
<evidence type="ECO:0000313" key="15">
    <source>
        <dbReference type="Proteomes" id="UP000184932"/>
    </source>
</evidence>
<dbReference type="Gene3D" id="3.90.1170.50">
    <property type="entry name" value="Aldehyde oxidase/xanthine dehydrogenase, a/b hammerhead"/>
    <property type="match status" value="1"/>
</dbReference>
<dbReference type="InterPro" id="IPR046867">
    <property type="entry name" value="AldOxase/xan_DH_MoCoBD2"/>
</dbReference>
<keyword evidence="8" id="KW-0408">Iron</keyword>
<dbReference type="Proteomes" id="UP000184932">
    <property type="component" value="Unassembled WGS sequence"/>
</dbReference>
<dbReference type="Pfam" id="PF01315">
    <property type="entry name" value="Ald_Xan_dh_C"/>
    <property type="match status" value="1"/>
</dbReference>
<evidence type="ECO:0000313" key="14">
    <source>
        <dbReference type="EMBL" id="SIO05747.1"/>
    </source>
</evidence>
<dbReference type="STRING" id="1217970.SAMN05444002_2408"/>
<dbReference type="Pfam" id="PF02738">
    <property type="entry name" value="MoCoBD_1"/>
    <property type="match status" value="1"/>
</dbReference>
<dbReference type="FunFam" id="3.30.365.10:FF:000002">
    <property type="entry name" value="Xanthine dehydrogenase oxidase"/>
    <property type="match status" value="1"/>
</dbReference>
<comment type="similarity">
    <text evidence="3">Belongs to the xanthine dehydrogenase family.</text>
</comment>
<dbReference type="InterPro" id="IPR000674">
    <property type="entry name" value="Ald_Oxase/Xan_DH_a/b"/>
</dbReference>
<dbReference type="Gene3D" id="3.30.365.10">
    <property type="entry name" value="Aldehyde oxidase/xanthine dehydrogenase, molybdopterin binding domain"/>
    <property type="match status" value="4"/>
</dbReference>
<dbReference type="NCBIfam" id="TIGR02965">
    <property type="entry name" value="xanthine_xdhB"/>
    <property type="match status" value="1"/>
</dbReference>
<evidence type="ECO:0000256" key="4">
    <source>
        <dbReference type="ARBA" id="ARBA00022505"/>
    </source>
</evidence>
<comment type="cofactor">
    <cofactor evidence="11">
        <name>Mo-molybdopterin cytosine dinucleotide</name>
        <dbReference type="ChEBI" id="CHEBI:71308"/>
    </cofactor>
</comment>
<proteinExistence type="inferred from homology"/>
<dbReference type="GO" id="GO:0005506">
    <property type="term" value="F:iron ion binding"/>
    <property type="evidence" value="ECO:0007669"/>
    <property type="project" value="InterPro"/>
</dbReference>
<evidence type="ECO:0000256" key="9">
    <source>
        <dbReference type="ARBA" id="ARBA00023014"/>
    </source>
</evidence>
<feature type="domain" description="Aldehyde oxidase/xanthine dehydrogenase a/b hammerhead" evidence="13">
    <location>
        <begin position="17"/>
        <end position="124"/>
    </location>
</feature>
<keyword evidence="7" id="KW-0560">Oxidoreductase</keyword>
<evidence type="ECO:0000256" key="5">
    <source>
        <dbReference type="ARBA" id="ARBA00022714"/>
    </source>
</evidence>